<protein>
    <recommendedName>
        <fullName evidence="10">Pre-mRNA-splicing factor SPF27</fullName>
    </recommendedName>
</protein>
<comment type="subcellular location">
    <subcellularLocation>
        <location evidence="1">Nucleus</location>
    </subcellularLocation>
</comment>
<reference evidence="8" key="1">
    <citation type="submission" date="2021-11" db="EMBL/GenBank/DDBJ databases">
        <authorList>
            <consortium name="Genoscope - CEA"/>
            <person name="William W."/>
        </authorList>
    </citation>
    <scope>NUCLEOTIDE SEQUENCE</scope>
</reference>
<comment type="similarity">
    <text evidence="2">Belongs to the SPF27 family.</text>
</comment>
<evidence type="ECO:0000256" key="4">
    <source>
        <dbReference type="ARBA" id="ARBA00022728"/>
    </source>
</evidence>
<dbReference type="Proteomes" id="UP000789595">
    <property type="component" value="Unassembled WGS sequence"/>
</dbReference>
<evidence type="ECO:0000256" key="3">
    <source>
        <dbReference type="ARBA" id="ARBA00022664"/>
    </source>
</evidence>
<dbReference type="PANTHER" id="PTHR13296:SF0">
    <property type="entry name" value="PRE-MRNA-SPLICING FACTOR SPF27"/>
    <property type="match status" value="1"/>
</dbReference>
<proteinExistence type="inferred from homology"/>
<evidence type="ECO:0008006" key="10">
    <source>
        <dbReference type="Google" id="ProtNLM"/>
    </source>
</evidence>
<evidence type="ECO:0000313" key="9">
    <source>
        <dbReference type="Proteomes" id="UP000789595"/>
    </source>
</evidence>
<evidence type="ECO:0000256" key="5">
    <source>
        <dbReference type="ARBA" id="ARBA00023187"/>
    </source>
</evidence>
<accession>A0A8J2WQQ5</accession>
<dbReference type="GO" id="GO:0008380">
    <property type="term" value="P:RNA splicing"/>
    <property type="evidence" value="ECO:0007669"/>
    <property type="project" value="UniProtKB-KW"/>
</dbReference>
<evidence type="ECO:0000256" key="6">
    <source>
        <dbReference type="ARBA" id="ARBA00023242"/>
    </source>
</evidence>
<dbReference type="AlphaFoldDB" id="A0A8J2WQQ5"/>
<dbReference type="GO" id="GO:0006397">
    <property type="term" value="P:mRNA processing"/>
    <property type="evidence" value="ECO:0007669"/>
    <property type="project" value="UniProtKB-KW"/>
</dbReference>
<keyword evidence="3" id="KW-0507">mRNA processing</keyword>
<evidence type="ECO:0000313" key="8">
    <source>
        <dbReference type="EMBL" id="CAH0365017.1"/>
    </source>
</evidence>
<sequence length="225" mass="25119">MSTALAKRQNTTTLAARQQTHAPDDDVASASLRSGALLCDAMGYQEPVDPAAEQAAQQLVEEELRQNPGAPPRLPALRPPRDSSIMAAEFARCDRDEDLAPLAIERYSCAPPTEQDPEAWKSARTNVRAQLEHQANRVVNLELAESFSEHTWRRHVHDLGRLHAQVAALAEGKEREAEQINLKRKRDQAKLGPDIVRAERAVVERLERHRALEARVAALRKEEAK</sequence>
<keyword evidence="9" id="KW-1185">Reference proteome</keyword>
<dbReference type="GO" id="GO:0000974">
    <property type="term" value="C:Prp19 complex"/>
    <property type="evidence" value="ECO:0007669"/>
    <property type="project" value="TreeGrafter"/>
</dbReference>
<feature type="compositionally biased region" description="Polar residues" evidence="7">
    <location>
        <begin position="1"/>
        <end position="21"/>
    </location>
</feature>
<keyword evidence="5" id="KW-0508">mRNA splicing</keyword>
<comment type="caution">
    <text evidence="8">The sequence shown here is derived from an EMBL/GenBank/DDBJ whole genome shotgun (WGS) entry which is preliminary data.</text>
</comment>
<organism evidence="8 9">
    <name type="scientific">Pelagomonas calceolata</name>
    <dbReference type="NCBI Taxonomy" id="35677"/>
    <lineage>
        <taxon>Eukaryota</taxon>
        <taxon>Sar</taxon>
        <taxon>Stramenopiles</taxon>
        <taxon>Ochrophyta</taxon>
        <taxon>Pelagophyceae</taxon>
        <taxon>Pelagomonadales</taxon>
        <taxon>Pelagomonadaceae</taxon>
        <taxon>Pelagomonas</taxon>
    </lineage>
</organism>
<keyword evidence="4" id="KW-0747">Spliceosome</keyword>
<evidence type="ECO:0000256" key="2">
    <source>
        <dbReference type="ARBA" id="ARBA00010788"/>
    </source>
</evidence>
<evidence type="ECO:0000256" key="7">
    <source>
        <dbReference type="SAM" id="MobiDB-lite"/>
    </source>
</evidence>
<dbReference type="PANTHER" id="PTHR13296">
    <property type="entry name" value="BCAS2 PROTEIN"/>
    <property type="match status" value="1"/>
</dbReference>
<dbReference type="Pfam" id="PF05700">
    <property type="entry name" value="BCAS2"/>
    <property type="match status" value="1"/>
</dbReference>
<evidence type="ECO:0000256" key="1">
    <source>
        <dbReference type="ARBA" id="ARBA00004123"/>
    </source>
</evidence>
<name>A0A8J2WQQ5_9STRA</name>
<dbReference type="InterPro" id="IPR008409">
    <property type="entry name" value="SPF27"/>
</dbReference>
<dbReference type="GO" id="GO:0071011">
    <property type="term" value="C:precatalytic spliceosome"/>
    <property type="evidence" value="ECO:0007669"/>
    <property type="project" value="TreeGrafter"/>
</dbReference>
<dbReference type="EMBL" id="CAKKNE010000001">
    <property type="protein sequence ID" value="CAH0365017.1"/>
    <property type="molecule type" value="Genomic_DNA"/>
</dbReference>
<keyword evidence="6" id="KW-0539">Nucleus</keyword>
<dbReference type="GO" id="GO:0071013">
    <property type="term" value="C:catalytic step 2 spliceosome"/>
    <property type="evidence" value="ECO:0007669"/>
    <property type="project" value="TreeGrafter"/>
</dbReference>
<dbReference type="OrthoDB" id="205794at2759"/>
<gene>
    <name evidence="8" type="ORF">PECAL_1P14180</name>
</gene>
<feature type="region of interest" description="Disordered" evidence="7">
    <location>
        <begin position="1"/>
        <end position="28"/>
    </location>
</feature>